<gene>
    <name evidence="3" type="ORF">ENF32_03285</name>
</gene>
<keyword evidence="2" id="KW-0472">Membrane</keyword>
<keyword evidence="2" id="KW-1133">Transmembrane helix</keyword>
<evidence type="ECO:0000313" key="3">
    <source>
        <dbReference type="EMBL" id="HDD53076.1"/>
    </source>
</evidence>
<comment type="caution">
    <text evidence="3">The sequence shown here is derived from an EMBL/GenBank/DDBJ whole genome shotgun (WGS) entry which is preliminary data.</text>
</comment>
<accession>A0A7C0Y959</accession>
<proteinExistence type="predicted"/>
<keyword evidence="1" id="KW-0175">Coiled coil</keyword>
<feature type="coiled-coil region" evidence="1">
    <location>
        <begin position="31"/>
        <end position="58"/>
    </location>
</feature>
<reference evidence="3" key="1">
    <citation type="journal article" date="2020" name="mSystems">
        <title>Genome- and Community-Level Interaction Insights into Carbon Utilization and Element Cycling Functions of Hydrothermarchaeota in Hydrothermal Sediment.</title>
        <authorList>
            <person name="Zhou Z."/>
            <person name="Liu Y."/>
            <person name="Xu W."/>
            <person name="Pan J."/>
            <person name="Luo Z.H."/>
            <person name="Li M."/>
        </authorList>
    </citation>
    <scope>NUCLEOTIDE SEQUENCE [LARGE SCALE GENOMIC DNA]</scope>
    <source>
        <strain evidence="3">HyVt-115</strain>
    </source>
</reference>
<dbReference type="Proteomes" id="UP000885690">
    <property type="component" value="Unassembled WGS sequence"/>
</dbReference>
<protein>
    <submittedName>
        <fullName evidence="3">Uncharacterized protein</fullName>
    </submittedName>
</protein>
<dbReference type="AlphaFoldDB" id="A0A7C0Y959"/>
<keyword evidence="2" id="KW-0812">Transmembrane</keyword>
<feature type="transmembrane region" description="Helical" evidence="2">
    <location>
        <begin position="6"/>
        <end position="23"/>
    </location>
</feature>
<evidence type="ECO:0000256" key="1">
    <source>
        <dbReference type="SAM" id="Coils"/>
    </source>
</evidence>
<evidence type="ECO:0000256" key="2">
    <source>
        <dbReference type="SAM" id="Phobius"/>
    </source>
</evidence>
<dbReference type="EMBL" id="DQWS01000125">
    <property type="protein sequence ID" value="HDD53076.1"/>
    <property type="molecule type" value="Genomic_DNA"/>
</dbReference>
<organism evidence="3">
    <name type="scientific">Thermosulfidibacter takaii</name>
    <dbReference type="NCBI Taxonomy" id="412593"/>
    <lineage>
        <taxon>Bacteria</taxon>
        <taxon>Pseudomonadati</taxon>
        <taxon>Thermosulfidibacterota</taxon>
        <taxon>Thermosulfidibacteria</taxon>
        <taxon>Thermosulfidibacterales</taxon>
        <taxon>Thermosulfidibacteraceae</taxon>
    </lineage>
</organism>
<name>A0A7C0Y959_9BACT</name>
<sequence>MNLVLGYGTAPALIFIAYLLWSWRKSMDIQLEQLNQKIAGQGQKLDTLEKEQEKFKEEAMMTFAKQGEVLEMFSGWRGEIQQLSSKVDKLLEEFHYLRGRYDEQRKAT</sequence>